<dbReference type="Gene3D" id="1.25.40.10">
    <property type="entry name" value="Tetratricopeptide repeat domain"/>
    <property type="match status" value="2"/>
</dbReference>
<dbReference type="Proteomes" id="UP001253458">
    <property type="component" value="Unassembled WGS sequence"/>
</dbReference>
<reference evidence="3 5" key="1">
    <citation type="submission" date="2023-07" db="EMBL/GenBank/DDBJ databases">
        <title>Sorghum-associated microbial communities from plants grown in Nebraska, USA.</title>
        <authorList>
            <person name="Schachtman D."/>
        </authorList>
    </citation>
    <scope>NUCLEOTIDE SEQUENCE</scope>
    <source>
        <strain evidence="4 5">BE105</strain>
        <strain evidence="3">BE69</strain>
    </source>
</reference>
<accession>A0AAJ2BZG5</accession>
<dbReference type="InterPro" id="IPR050767">
    <property type="entry name" value="Sel1_AlgK"/>
</dbReference>
<feature type="compositionally biased region" description="Acidic residues" evidence="1">
    <location>
        <begin position="575"/>
        <end position="584"/>
    </location>
</feature>
<keyword evidence="2" id="KW-1133">Transmembrane helix</keyword>
<feature type="region of interest" description="Disordered" evidence="1">
    <location>
        <begin position="321"/>
        <end position="356"/>
    </location>
</feature>
<feature type="transmembrane region" description="Helical" evidence="2">
    <location>
        <begin position="657"/>
        <end position="677"/>
    </location>
</feature>
<feature type="transmembrane region" description="Helical" evidence="2">
    <location>
        <begin position="597"/>
        <end position="619"/>
    </location>
</feature>
<name>A0AAJ2BZG5_ACIDE</name>
<dbReference type="SMART" id="SM00671">
    <property type="entry name" value="SEL1"/>
    <property type="match status" value="4"/>
</dbReference>
<dbReference type="SUPFAM" id="SSF81901">
    <property type="entry name" value="HCP-like"/>
    <property type="match status" value="1"/>
</dbReference>
<dbReference type="InterPro" id="IPR006597">
    <property type="entry name" value="Sel1-like"/>
</dbReference>
<dbReference type="EMBL" id="JAVDTL010000003">
    <property type="protein sequence ID" value="MDR6767157.1"/>
    <property type="molecule type" value="Genomic_DNA"/>
</dbReference>
<feature type="region of interest" description="Disordered" evidence="1">
    <location>
        <begin position="532"/>
        <end position="586"/>
    </location>
</feature>
<dbReference type="InterPro" id="IPR011990">
    <property type="entry name" value="TPR-like_helical_dom_sf"/>
</dbReference>
<feature type="compositionally biased region" description="Pro residues" evidence="1">
    <location>
        <begin position="541"/>
        <end position="553"/>
    </location>
</feature>
<sequence>MSYTIQIWEKPADWPWPMTKAEADAQYERVEAGSQVPMNPKYAAWAQAVEPRFPGFWDIYLGGPDITDPTFGVGINTRFPDWGPPFDDGWEQAARLGLNLYDPQSGVHYLANGDAPEEPDLQVRHAARARQTGDDARAWAEYRRWAARGNPHALYALGRALRFGTMGQRRHFDLAAALQLMGAHDAETRKDAQAFYERFPDKAKARIQALMARLRAAPGEPLLKIVDEERKAVDDAVARSEQLALYSRKRIEAADALEPAAAQGHEVAAFLQALETVIGWKQPNFENARSWCQRAADWDHEPAKRLLAVMFERGWGGPADAQQAAKWNAAAQEQRQRAQQKKQAQEASESPGGLSLAPMAATSAAASASGAAAPLVWTGNPLRDLPAWYAREGDPHAAFHLGTSDEHGRYGGPVNLAQARAWYAQAAEAGHADATYNLGTFIESGKGGPKDALVAKALFMLANTRGTTMQVADLRIKPQEQGPVRALVMALREPGRLRAVLQERGLAPSLQAPGGAAARVVGAAAAAGLSAGEWGRGDGAPPSPGTARPPEPQTPRSQAPSPSRSRTGPTHRSEEDEDGDEGDAHEDARYGRYTSTFAWHLGHAALGIGVANGALLMAFFKPGASFRMGMLVLGLIAALGAWRTARDFDWSPLARAVVAVLAAIPLLGMGVCLGLLFKALRERG</sequence>
<dbReference type="Proteomes" id="UP001249076">
    <property type="component" value="Unassembled WGS sequence"/>
</dbReference>
<feature type="compositionally biased region" description="Low complexity" evidence="1">
    <location>
        <begin position="321"/>
        <end position="333"/>
    </location>
</feature>
<evidence type="ECO:0000256" key="2">
    <source>
        <dbReference type="SAM" id="Phobius"/>
    </source>
</evidence>
<dbReference type="PANTHER" id="PTHR11102:SF160">
    <property type="entry name" value="ERAD-ASSOCIATED E3 UBIQUITIN-PROTEIN LIGASE COMPONENT HRD3"/>
    <property type="match status" value="1"/>
</dbReference>
<comment type="caution">
    <text evidence="3">The sequence shown here is derived from an EMBL/GenBank/DDBJ whole genome shotgun (WGS) entry which is preliminary data.</text>
</comment>
<protein>
    <submittedName>
        <fullName evidence="3">TPR repeat protein</fullName>
    </submittedName>
</protein>
<evidence type="ECO:0000313" key="6">
    <source>
        <dbReference type="Proteomes" id="UP001253458"/>
    </source>
</evidence>
<keyword evidence="2" id="KW-0812">Transmembrane</keyword>
<organism evidence="3 6">
    <name type="scientific">Acidovorax delafieldii</name>
    <name type="common">Pseudomonas delafieldii</name>
    <dbReference type="NCBI Taxonomy" id="47920"/>
    <lineage>
        <taxon>Bacteria</taxon>
        <taxon>Pseudomonadati</taxon>
        <taxon>Pseudomonadota</taxon>
        <taxon>Betaproteobacteria</taxon>
        <taxon>Burkholderiales</taxon>
        <taxon>Comamonadaceae</taxon>
        <taxon>Acidovorax</taxon>
    </lineage>
</organism>
<dbReference type="AlphaFoldDB" id="A0AAJ2BZG5"/>
<feature type="transmembrane region" description="Helical" evidence="2">
    <location>
        <begin position="626"/>
        <end position="645"/>
    </location>
</feature>
<feature type="compositionally biased region" description="Low complexity" evidence="1">
    <location>
        <begin position="554"/>
        <end position="567"/>
    </location>
</feature>
<evidence type="ECO:0000256" key="1">
    <source>
        <dbReference type="SAM" id="MobiDB-lite"/>
    </source>
</evidence>
<evidence type="ECO:0000313" key="3">
    <source>
        <dbReference type="EMBL" id="MDR6767157.1"/>
    </source>
</evidence>
<evidence type="ECO:0000313" key="4">
    <source>
        <dbReference type="EMBL" id="MDR6838127.1"/>
    </source>
</evidence>
<dbReference type="PANTHER" id="PTHR11102">
    <property type="entry name" value="SEL-1-LIKE PROTEIN"/>
    <property type="match status" value="1"/>
</dbReference>
<evidence type="ECO:0000313" key="5">
    <source>
        <dbReference type="Proteomes" id="UP001249076"/>
    </source>
</evidence>
<proteinExistence type="predicted"/>
<keyword evidence="2" id="KW-0472">Membrane</keyword>
<dbReference type="RefSeq" id="WP_209819711.1">
    <property type="nucleotide sequence ID" value="NZ_JAVDTL010000003.1"/>
</dbReference>
<gene>
    <name evidence="3" type="ORF">J2W88_002432</name>
    <name evidence="4" type="ORF">J2W93_002968</name>
</gene>
<keyword evidence="5" id="KW-1185">Reference proteome</keyword>
<dbReference type="EMBL" id="JAVDTS010000004">
    <property type="protein sequence ID" value="MDR6838127.1"/>
    <property type="molecule type" value="Genomic_DNA"/>
</dbReference>
<dbReference type="Pfam" id="PF08238">
    <property type="entry name" value="Sel1"/>
    <property type="match status" value="5"/>
</dbReference>